<organism evidence="2 3">
    <name type="scientific">Ensete ventricosum</name>
    <name type="common">Abyssinian banana</name>
    <name type="synonym">Musa ensete</name>
    <dbReference type="NCBI Taxonomy" id="4639"/>
    <lineage>
        <taxon>Eukaryota</taxon>
        <taxon>Viridiplantae</taxon>
        <taxon>Streptophyta</taxon>
        <taxon>Embryophyta</taxon>
        <taxon>Tracheophyta</taxon>
        <taxon>Spermatophyta</taxon>
        <taxon>Magnoliopsida</taxon>
        <taxon>Liliopsida</taxon>
        <taxon>Zingiberales</taxon>
        <taxon>Musaceae</taxon>
        <taxon>Ensete</taxon>
    </lineage>
</organism>
<evidence type="ECO:0000256" key="1">
    <source>
        <dbReference type="SAM" id="MobiDB-lite"/>
    </source>
</evidence>
<feature type="region of interest" description="Disordered" evidence="1">
    <location>
        <begin position="76"/>
        <end position="97"/>
    </location>
</feature>
<proteinExistence type="predicted"/>
<dbReference type="Proteomes" id="UP000287651">
    <property type="component" value="Unassembled WGS sequence"/>
</dbReference>
<dbReference type="AlphaFoldDB" id="A0A427AWG1"/>
<evidence type="ECO:0000313" key="3">
    <source>
        <dbReference type="Proteomes" id="UP000287651"/>
    </source>
</evidence>
<sequence length="97" mass="10286">MHASTGKGVGLTCVKSTVRPLGVRPYLCQVGRTTIGALIPASDQLPVSGRPRRRASYPRKRGCGGQVIMCHIILSPPGRPPRGTRADPGIWPSSCLV</sequence>
<accession>A0A427AWG1</accession>
<dbReference type="EMBL" id="AMZH03001136">
    <property type="protein sequence ID" value="RRT80456.1"/>
    <property type="molecule type" value="Genomic_DNA"/>
</dbReference>
<evidence type="ECO:0000313" key="2">
    <source>
        <dbReference type="EMBL" id="RRT80456.1"/>
    </source>
</evidence>
<reference evidence="2 3" key="1">
    <citation type="journal article" date="2014" name="Agronomy (Basel)">
        <title>A Draft Genome Sequence for Ensete ventricosum, the Drought-Tolerant Tree Against Hunger.</title>
        <authorList>
            <person name="Harrison J."/>
            <person name="Moore K.A."/>
            <person name="Paszkiewicz K."/>
            <person name="Jones T."/>
            <person name="Grant M."/>
            <person name="Ambacheew D."/>
            <person name="Muzemil S."/>
            <person name="Studholme D.J."/>
        </authorList>
    </citation>
    <scope>NUCLEOTIDE SEQUENCE [LARGE SCALE GENOMIC DNA]</scope>
</reference>
<comment type="caution">
    <text evidence="2">The sequence shown here is derived from an EMBL/GenBank/DDBJ whole genome shotgun (WGS) entry which is preliminary data.</text>
</comment>
<name>A0A427AWG1_ENSVE</name>
<gene>
    <name evidence="2" type="ORF">B296_00004311</name>
</gene>
<protein>
    <submittedName>
        <fullName evidence="2">Uncharacterized protein</fullName>
    </submittedName>
</protein>